<dbReference type="InterPro" id="IPR055348">
    <property type="entry name" value="DctQ"/>
</dbReference>
<evidence type="ECO:0000256" key="3">
    <source>
        <dbReference type="ARBA" id="ARBA00022475"/>
    </source>
</evidence>
<comment type="subcellular location">
    <subcellularLocation>
        <location evidence="1">Cell inner membrane</location>
        <topology evidence="1">Multi-pass membrane protein</topology>
    </subcellularLocation>
</comment>
<dbReference type="InterPro" id="IPR007387">
    <property type="entry name" value="TRAP_DctQ"/>
</dbReference>
<dbReference type="RefSeq" id="WP_244772424.1">
    <property type="nucleotide sequence ID" value="NZ_CP094929.1"/>
</dbReference>
<reference evidence="12" key="1">
    <citation type="journal article" date="2024" name="J Bioinform Genom">
        <title>Complete genome sequence of the type strain bacterium Sphaerochaeta associata GLS2t (VKM B-2742)t.</title>
        <authorList>
            <person name="Troshina O.Y."/>
            <person name="Tepeeva A.N."/>
            <person name="Arzamasceva V.O."/>
            <person name="Whitman W.B."/>
            <person name="Varghese N."/>
            <person name="Shapiro N."/>
            <person name="Woyke T."/>
            <person name="Kripides N.C."/>
            <person name="Vasilenko O.V."/>
        </authorList>
    </citation>
    <scope>NUCLEOTIDE SEQUENCE [LARGE SCALE GENOMIC DNA]</scope>
    <source>
        <strain evidence="12">GLS2T</strain>
    </source>
</reference>
<evidence type="ECO:0000256" key="1">
    <source>
        <dbReference type="ARBA" id="ARBA00004429"/>
    </source>
</evidence>
<keyword evidence="12" id="KW-1185">Reference proteome</keyword>
<proteinExistence type="inferred from homology"/>
<evidence type="ECO:0000259" key="10">
    <source>
        <dbReference type="Pfam" id="PF04290"/>
    </source>
</evidence>
<keyword evidence="4" id="KW-0997">Cell inner membrane</keyword>
<evidence type="ECO:0000256" key="4">
    <source>
        <dbReference type="ARBA" id="ARBA00022519"/>
    </source>
</evidence>
<evidence type="ECO:0000256" key="2">
    <source>
        <dbReference type="ARBA" id="ARBA00022448"/>
    </source>
</evidence>
<gene>
    <name evidence="11" type="ORF">MUG09_15940</name>
</gene>
<keyword evidence="6 9" id="KW-1133">Transmembrane helix</keyword>
<feature type="transmembrane region" description="Helical" evidence="9">
    <location>
        <begin position="87"/>
        <end position="108"/>
    </location>
</feature>
<evidence type="ECO:0000256" key="6">
    <source>
        <dbReference type="ARBA" id="ARBA00022989"/>
    </source>
</evidence>
<evidence type="ECO:0000256" key="7">
    <source>
        <dbReference type="ARBA" id="ARBA00023136"/>
    </source>
</evidence>
<dbReference type="Proteomes" id="UP000829708">
    <property type="component" value="Chromosome"/>
</dbReference>
<evidence type="ECO:0000313" key="11">
    <source>
        <dbReference type="EMBL" id="UOM51048.1"/>
    </source>
</evidence>
<name>A0ABY4D9U9_9SPIR</name>
<evidence type="ECO:0000256" key="9">
    <source>
        <dbReference type="SAM" id="Phobius"/>
    </source>
</evidence>
<sequence>MDFQKRMILKQRFEYILGFIVLVWVMIVNIAILTRYVFKIAIPWNEELTVLLFNWVIFMGAAMASVTKSHITITIFQDALRGTTKKIVGIIQNLLFIVFIAVVCFQSWKIVFLQARTEQFTAILNIPVYITTLAMSIGSLIWLTILLTDTYHLIQASPVESEASV</sequence>
<dbReference type="EMBL" id="CP094929">
    <property type="protein sequence ID" value="UOM51048.1"/>
    <property type="molecule type" value="Genomic_DNA"/>
</dbReference>
<comment type="similarity">
    <text evidence="8">Belongs to the TRAP transporter small permease family.</text>
</comment>
<keyword evidence="7 9" id="KW-0472">Membrane</keyword>
<feature type="transmembrane region" description="Helical" evidence="9">
    <location>
        <begin position="128"/>
        <end position="147"/>
    </location>
</feature>
<feature type="transmembrane region" description="Helical" evidence="9">
    <location>
        <begin position="12"/>
        <end position="36"/>
    </location>
</feature>
<evidence type="ECO:0000256" key="5">
    <source>
        <dbReference type="ARBA" id="ARBA00022692"/>
    </source>
</evidence>
<evidence type="ECO:0000256" key="8">
    <source>
        <dbReference type="ARBA" id="ARBA00038436"/>
    </source>
</evidence>
<protein>
    <submittedName>
        <fullName evidence="11">TRAP transporter small permease subunit</fullName>
    </submittedName>
</protein>
<keyword evidence="2" id="KW-0813">Transport</keyword>
<evidence type="ECO:0000313" key="12">
    <source>
        <dbReference type="Proteomes" id="UP000829708"/>
    </source>
</evidence>
<feature type="transmembrane region" description="Helical" evidence="9">
    <location>
        <begin position="48"/>
        <end position="66"/>
    </location>
</feature>
<keyword evidence="5 9" id="KW-0812">Transmembrane</keyword>
<organism evidence="11 12">
    <name type="scientific">Sphaerochaeta associata</name>
    <dbReference type="NCBI Taxonomy" id="1129264"/>
    <lineage>
        <taxon>Bacteria</taxon>
        <taxon>Pseudomonadati</taxon>
        <taxon>Spirochaetota</taxon>
        <taxon>Spirochaetia</taxon>
        <taxon>Spirochaetales</taxon>
        <taxon>Sphaerochaetaceae</taxon>
        <taxon>Sphaerochaeta</taxon>
    </lineage>
</organism>
<keyword evidence="3" id="KW-1003">Cell membrane</keyword>
<feature type="domain" description="Tripartite ATP-independent periplasmic transporters DctQ component" evidence="10">
    <location>
        <begin position="25"/>
        <end position="154"/>
    </location>
</feature>
<dbReference type="PANTHER" id="PTHR35011:SF2">
    <property type="entry name" value="2,3-DIKETO-L-GULONATE TRAP TRANSPORTER SMALL PERMEASE PROTEIN YIAM"/>
    <property type="match status" value="1"/>
</dbReference>
<dbReference type="PANTHER" id="PTHR35011">
    <property type="entry name" value="2,3-DIKETO-L-GULONATE TRAP TRANSPORTER SMALL PERMEASE PROTEIN YIAM"/>
    <property type="match status" value="1"/>
</dbReference>
<accession>A0ABY4D9U9</accession>
<dbReference type="Pfam" id="PF04290">
    <property type="entry name" value="DctQ"/>
    <property type="match status" value="1"/>
</dbReference>